<dbReference type="GO" id="GO:0003700">
    <property type="term" value="F:DNA-binding transcription factor activity"/>
    <property type="evidence" value="ECO:0007669"/>
    <property type="project" value="TreeGrafter"/>
</dbReference>
<keyword evidence="1" id="KW-0805">Transcription regulation</keyword>
<dbReference type="KEGG" id="svu:B1H20_19075"/>
<dbReference type="PROSITE" id="PS50977">
    <property type="entry name" value="HTH_TETR_2"/>
    <property type="match status" value="1"/>
</dbReference>
<evidence type="ECO:0000256" key="2">
    <source>
        <dbReference type="ARBA" id="ARBA00023125"/>
    </source>
</evidence>
<evidence type="ECO:0000313" key="6">
    <source>
        <dbReference type="EMBL" id="ARF63239.1"/>
    </source>
</evidence>
<dbReference type="InterPro" id="IPR004111">
    <property type="entry name" value="Repressor_TetR_C"/>
</dbReference>
<evidence type="ECO:0000259" key="5">
    <source>
        <dbReference type="PROSITE" id="PS50977"/>
    </source>
</evidence>
<dbReference type="InterPro" id="IPR009057">
    <property type="entry name" value="Homeodomain-like_sf"/>
</dbReference>
<dbReference type="SUPFAM" id="SSF46689">
    <property type="entry name" value="Homeodomain-like"/>
    <property type="match status" value="1"/>
</dbReference>
<evidence type="ECO:0000313" key="7">
    <source>
        <dbReference type="Proteomes" id="UP000192445"/>
    </source>
</evidence>
<evidence type="ECO:0000256" key="1">
    <source>
        <dbReference type="ARBA" id="ARBA00023015"/>
    </source>
</evidence>
<dbReference type="Pfam" id="PF02909">
    <property type="entry name" value="TetR_C_1"/>
    <property type="match status" value="1"/>
</dbReference>
<dbReference type="AlphaFoldDB" id="A0A1V0UDF1"/>
<dbReference type="Gene3D" id="1.10.357.10">
    <property type="entry name" value="Tetracycline Repressor, domain 2"/>
    <property type="match status" value="1"/>
</dbReference>
<protein>
    <submittedName>
        <fullName evidence="6">TetR family transcriptional regulator</fullName>
    </submittedName>
</protein>
<dbReference type="SUPFAM" id="SSF48498">
    <property type="entry name" value="Tetracyclin repressor-like, C-terminal domain"/>
    <property type="match status" value="1"/>
</dbReference>
<reference evidence="6 7" key="1">
    <citation type="submission" date="2017-03" db="EMBL/GenBank/DDBJ databases">
        <title>Complete Genome Sequence of a natural compounds producer, Streptomyces violaceus S21.</title>
        <authorList>
            <person name="Zhong C."/>
            <person name="Zhao Z."/>
            <person name="Fu J."/>
            <person name="Zong G."/>
            <person name="Qin R."/>
            <person name="Cao G."/>
        </authorList>
    </citation>
    <scope>NUCLEOTIDE SEQUENCE [LARGE SCALE GENOMIC DNA]</scope>
    <source>
        <strain evidence="6 7">S21</strain>
    </source>
</reference>
<evidence type="ECO:0000256" key="3">
    <source>
        <dbReference type="ARBA" id="ARBA00023163"/>
    </source>
</evidence>
<dbReference type="Gene3D" id="1.10.10.60">
    <property type="entry name" value="Homeodomain-like"/>
    <property type="match status" value="1"/>
</dbReference>
<dbReference type="InterPro" id="IPR001647">
    <property type="entry name" value="HTH_TetR"/>
</dbReference>
<dbReference type="STRING" id="1935.B1H20_19075"/>
<dbReference type="RefSeq" id="WP_050491091.1">
    <property type="nucleotide sequence ID" value="NZ_CP020570.1"/>
</dbReference>
<dbReference type="PANTHER" id="PTHR30055:SF151">
    <property type="entry name" value="TRANSCRIPTIONAL REGULATORY PROTEIN"/>
    <property type="match status" value="1"/>
</dbReference>
<sequence>MTDKNGAAGGDLPASLEAAWGLRDRPAKGPKPGLSLERIVAAAVGIAAADGLGAVSMGKVAQELGVSTMSLYRYVSAKDELYVLMQESALGAPGPLAALENGAGWRAALTEWASAQRERYHAHLWALRIPIGGPPATPNSVAWWEQGLQALEDSGLGEGDKTSVILLVSNFVRSEALMMSDLAAAVVARGVTSDELMASHERTLKRLVDPERHPGIARQLETGVMSEPDDPEYEFTFGMEVLLGGVEALIRKAAGGAGGPEDGGDGAKSA</sequence>
<dbReference type="GO" id="GO:0000976">
    <property type="term" value="F:transcription cis-regulatory region binding"/>
    <property type="evidence" value="ECO:0007669"/>
    <property type="project" value="TreeGrafter"/>
</dbReference>
<evidence type="ECO:0000256" key="4">
    <source>
        <dbReference type="PROSITE-ProRule" id="PRU00335"/>
    </source>
</evidence>
<dbReference type="PANTHER" id="PTHR30055">
    <property type="entry name" value="HTH-TYPE TRANSCRIPTIONAL REGULATOR RUTR"/>
    <property type="match status" value="1"/>
</dbReference>
<accession>A0A1V0UDF1</accession>
<dbReference type="Pfam" id="PF00440">
    <property type="entry name" value="TetR_N"/>
    <property type="match status" value="1"/>
</dbReference>
<keyword evidence="2 4" id="KW-0238">DNA-binding</keyword>
<keyword evidence="3" id="KW-0804">Transcription</keyword>
<proteinExistence type="predicted"/>
<gene>
    <name evidence="6" type="ORF">B1H20_19075</name>
</gene>
<dbReference type="GO" id="GO:0045892">
    <property type="term" value="P:negative regulation of DNA-templated transcription"/>
    <property type="evidence" value="ECO:0007669"/>
    <property type="project" value="InterPro"/>
</dbReference>
<dbReference type="InterPro" id="IPR050109">
    <property type="entry name" value="HTH-type_TetR-like_transc_reg"/>
</dbReference>
<name>A0A1V0UDF1_STRVN</name>
<dbReference type="EMBL" id="CP020570">
    <property type="protein sequence ID" value="ARF63239.1"/>
    <property type="molecule type" value="Genomic_DNA"/>
</dbReference>
<dbReference type="InterPro" id="IPR036271">
    <property type="entry name" value="Tet_transcr_reg_TetR-rel_C_sf"/>
</dbReference>
<dbReference type="Proteomes" id="UP000192445">
    <property type="component" value="Chromosome"/>
</dbReference>
<organism evidence="6 7">
    <name type="scientific">Streptomyces violaceoruber</name>
    <dbReference type="NCBI Taxonomy" id="1935"/>
    <lineage>
        <taxon>Bacteria</taxon>
        <taxon>Bacillati</taxon>
        <taxon>Actinomycetota</taxon>
        <taxon>Actinomycetes</taxon>
        <taxon>Kitasatosporales</taxon>
        <taxon>Streptomycetaceae</taxon>
        <taxon>Streptomyces</taxon>
        <taxon>Streptomyces violaceoruber group</taxon>
    </lineage>
</organism>
<feature type="DNA-binding region" description="H-T-H motif" evidence="4">
    <location>
        <begin position="56"/>
        <end position="75"/>
    </location>
</feature>
<feature type="domain" description="HTH tetR-type" evidence="5">
    <location>
        <begin position="33"/>
        <end position="93"/>
    </location>
</feature>
<dbReference type="OrthoDB" id="2570341at2"/>